<accession>A0AAJ6YUD3</accession>
<dbReference type="KEGG" id="csol:105367497"/>
<evidence type="ECO:0000256" key="7">
    <source>
        <dbReference type="ARBA" id="ARBA00022989"/>
    </source>
</evidence>
<feature type="transmembrane region" description="Helical" evidence="9">
    <location>
        <begin position="128"/>
        <end position="148"/>
    </location>
</feature>
<dbReference type="PANTHER" id="PTHR43731">
    <property type="entry name" value="RHOMBOID PROTEASE"/>
    <property type="match status" value="1"/>
</dbReference>
<dbReference type="GeneID" id="105367497"/>
<keyword evidence="7 9" id="KW-1133">Transmembrane helix</keyword>
<feature type="transmembrane region" description="Helical" evidence="9">
    <location>
        <begin position="212"/>
        <end position="230"/>
    </location>
</feature>
<name>A0AAJ6YUD3_9HYME</name>
<feature type="transmembrane region" description="Helical" evidence="9">
    <location>
        <begin position="155"/>
        <end position="174"/>
    </location>
</feature>
<dbReference type="FunFam" id="1.20.1540.10:FF:000012">
    <property type="entry name" value="Rhomboid family protein"/>
    <property type="match status" value="1"/>
</dbReference>
<evidence type="ECO:0000313" key="11">
    <source>
        <dbReference type="Proteomes" id="UP000695007"/>
    </source>
</evidence>
<keyword evidence="6" id="KW-0378">Hydrolase</keyword>
<keyword evidence="11" id="KW-1185">Reference proteome</keyword>
<dbReference type="RefSeq" id="XP_011504532.1">
    <property type="nucleotide sequence ID" value="XM_011506230.1"/>
</dbReference>
<dbReference type="AlphaFoldDB" id="A0AAJ6YUD3"/>
<organism evidence="11 12">
    <name type="scientific">Ceratosolen solmsi marchali</name>
    <dbReference type="NCBI Taxonomy" id="326594"/>
    <lineage>
        <taxon>Eukaryota</taxon>
        <taxon>Metazoa</taxon>
        <taxon>Ecdysozoa</taxon>
        <taxon>Arthropoda</taxon>
        <taxon>Hexapoda</taxon>
        <taxon>Insecta</taxon>
        <taxon>Pterygota</taxon>
        <taxon>Neoptera</taxon>
        <taxon>Endopterygota</taxon>
        <taxon>Hymenoptera</taxon>
        <taxon>Apocrita</taxon>
        <taxon>Proctotrupomorpha</taxon>
        <taxon>Chalcidoidea</taxon>
        <taxon>Agaonidae</taxon>
        <taxon>Agaoninae</taxon>
        <taxon>Ceratosolen</taxon>
    </lineage>
</organism>
<feature type="transmembrane region" description="Helical" evidence="9">
    <location>
        <begin position="180"/>
        <end position="200"/>
    </location>
</feature>
<dbReference type="GO" id="GO:0004252">
    <property type="term" value="F:serine-type endopeptidase activity"/>
    <property type="evidence" value="ECO:0007669"/>
    <property type="project" value="InterPro"/>
</dbReference>
<proteinExistence type="inferred from homology"/>
<keyword evidence="8 9" id="KW-0472">Membrane</keyword>
<reference evidence="12" key="1">
    <citation type="submission" date="2025-08" db="UniProtKB">
        <authorList>
            <consortium name="RefSeq"/>
        </authorList>
    </citation>
    <scope>IDENTIFICATION</scope>
</reference>
<protein>
    <recommendedName>
        <fullName evidence="4">rhomboid protease</fullName>
        <ecNumber evidence="4">3.4.21.105</ecNumber>
    </recommendedName>
</protein>
<dbReference type="InterPro" id="IPR022764">
    <property type="entry name" value="Peptidase_S54_rhomboid_dom"/>
</dbReference>
<evidence type="ECO:0000256" key="9">
    <source>
        <dbReference type="SAM" id="Phobius"/>
    </source>
</evidence>
<dbReference type="GO" id="GO:0016020">
    <property type="term" value="C:membrane"/>
    <property type="evidence" value="ECO:0007669"/>
    <property type="project" value="UniProtKB-SubCell"/>
</dbReference>
<evidence type="ECO:0000256" key="6">
    <source>
        <dbReference type="ARBA" id="ARBA00022801"/>
    </source>
</evidence>
<evidence type="ECO:0000256" key="1">
    <source>
        <dbReference type="ARBA" id="ARBA00000156"/>
    </source>
</evidence>
<evidence type="ECO:0000256" key="8">
    <source>
        <dbReference type="ARBA" id="ARBA00023136"/>
    </source>
</evidence>
<feature type="transmembrane region" description="Helical" evidence="9">
    <location>
        <begin position="101"/>
        <end position="122"/>
    </location>
</feature>
<dbReference type="Pfam" id="PF01694">
    <property type="entry name" value="Rhomboid"/>
    <property type="match status" value="1"/>
</dbReference>
<sequence length="256" mass="30057">MEYERVRRQNQNNKYYGMWWRRNYNYNTKNSGLLQQIKYWWNNLSHGETIFFSLLGANVLVFLSWKIPKLQPFMFKYFTHQTGSNFSHIPSVLSMFSHCNAYHLIANMYALYTFITPTVHYLGPEHFIALYLTSGVVANLFSTAYKLFTHQASFSLGASGAIMGVIGYFCNQFSDTKLSIIFLPFITLNADMALKSLILLEITGCLFKWKIFDHAAHLGGALFGMFWYYWGIEYIWKKRTTIMMYWHAIRNPPKSH</sequence>
<dbReference type="InterPro" id="IPR050925">
    <property type="entry name" value="Rhomboid_protease_S54"/>
</dbReference>
<dbReference type="PANTHER" id="PTHR43731:SF14">
    <property type="entry name" value="PRESENILIN-ASSOCIATED RHOMBOID-LIKE PROTEIN, MITOCHONDRIAL"/>
    <property type="match status" value="1"/>
</dbReference>
<comment type="similarity">
    <text evidence="3">Belongs to the peptidase S54 family.</text>
</comment>
<dbReference type="Gene3D" id="1.20.1540.10">
    <property type="entry name" value="Rhomboid-like"/>
    <property type="match status" value="1"/>
</dbReference>
<comment type="catalytic activity">
    <reaction evidence="1">
        <text>Cleaves type-1 transmembrane domains using a catalytic dyad composed of serine and histidine that are contributed by different transmembrane domains.</text>
        <dbReference type="EC" id="3.4.21.105"/>
    </reaction>
</comment>
<evidence type="ECO:0000256" key="2">
    <source>
        <dbReference type="ARBA" id="ARBA00004141"/>
    </source>
</evidence>
<comment type="subcellular location">
    <subcellularLocation>
        <location evidence="2">Membrane</location>
        <topology evidence="2">Multi-pass membrane protein</topology>
    </subcellularLocation>
</comment>
<dbReference type="EC" id="3.4.21.105" evidence="4"/>
<feature type="transmembrane region" description="Helical" evidence="9">
    <location>
        <begin position="49"/>
        <end position="67"/>
    </location>
</feature>
<gene>
    <name evidence="12" type="primary">LOC105367497</name>
</gene>
<evidence type="ECO:0000259" key="10">
    <source>
        <dbReference type="Pfam" id="PF01694"/>
    </source>
</evidence>
<feature type="domain" description="Peptidase S54 rhomboid" evidence="10">
    <location>
        <begin position="92"/>
        <end position="229"/>
    </location>
</feature>
<evidence type="ECO:0000256" key="3">
    <source>
        <dbReference type="ARBA" id="ARBA00009045"/>
    </source>
</evidence>
<evidence type="ECO:0000313" key="12">
    <source>
        <dbReference type="RefSeq" id="XP_011504532.1"/>
    </source>
</evidence>
<dbReference type="InterPro" id="IPR035952">
    <property type="entry name" value="Rhomboid-like_sf"/>
</dbReference>
<evidence type="ECO:0000256" key="5">
    <source>
        <dbReference type="ARBA" id="ARBA00022692"/>
    </source>
</evidence>
<dbReference type="GO" id="GO:0006465">
    <property type="term" value="P:signal peptide processing"/>
    <property type="evidence" value="ECO:0007669"/>
    <property type="project" value="TreeGrafter"/>
</dbReference>
<dbReference type="SUPFAM" id="SSF144091">
    <property type="entry name" value="Rhomboid-like"/>
    <property type="match status" value="1"/>
</dbReference>
<dbReference type="Proteomes" id="UP000695007">
    <property type="component" value="Unplaced"/>
</dbReference>
<dbReference type="CTD" id="36281"/>
<keyword evidence="5 9" id="KW-0812">Transmembrane</keyword>
<evidence type="ECO:0000256" key="4">
    <source>
        <dbReference type="ARBA" id="ARBA00013039"/>
    </source>
</evidence>